<gene>
    <name evidence="2" type="ORF">GGI25_005638</name>
</gene>
<feature type="compositionally biased region" description="Polar residues" evidence="1">
    <location>
        <begin position="210"/>
        <end position="237"/>
    </location>
</feature>
<comment type="caution">
    <text evidence="2">The sequence shown here is derived from an EMBL/GenBank/DDBJ whole genome shotgun (WGS) entry which is preliminary data.</text>
</comment>
<evidence type="ECO:0000256" key="1">
    <source>
        <dbReference type="SAM" id="MobiDB-lite"/>
    </source>
</evidence>
<dbReference type="EMBL" id="JANBTW010000111">
    <property type="protein sequence ID" value="KAJ2671023.1"/>
    <property type="molecule type" value="Genomic_DNA"/>
</dbReference>
<dbReference type="Proteomes" id="UP001151518">
    <property type="component" value="Unassembled WGS sequence"/>
</dbReference>
<protein>
    <recommendedName>
        <fullName evidence="4">Autophagy-related protein 29</fullName>
    </recommendedName>
</protein>
<evidence type="ECO:0000313" key="2">
    <source>
        <dbReference type="EMBL" id="KAJ2671023.1"/>
    </source>
</evidence>
<dbReference type="AlphaFoldDB" id="A0A9W8KUH4"/>
<organism evidence="2 3">
    <name type="scientific">Coemansia spiralis</name>
    <dbReference type="NCBI Taxonomy" id="417178"/>
    <lineage>
        <taxon>Eukaryota</taxon>
        <taxon>Fungi</taxon>
        <taxon>Fungi incertae sedis</taxon>
        <taxon>Zoopagomycota</taxon>
        <taxon>Kickxellomycotina</taxon>
        <taxon>Kickxellomycetes</taxon>
        <taxon>Kickxellales</taxon>
        <taxon>Kickxellaceae</taxon>
        <taxon>Coemansia</taxon>
    </lineage>
</organism>
<dbReference type="OrthoDB" id="21072at2759"/>
<feature type="compositionally biased region" description="Low complexity" evidence="1">
    <location>
        <begin position="358"/>
        <end position="372"/>
    </location>
</feature>
<evidence type="ECO:0008006" key="4">
    <source>
        <dbReference type="Google" id="ProtNLM"/>
    </source>
</evidence>
<feature type="compositionally biased region" description="Low complexity" evidence="1">
    <location>
        <begin position="326"/>
        <end position="351"/>
    </location>
</feature>
<feature type="region of interest" description="Disordered" evidence="1">
    <location>
        <begin position="197"/>
        <end position="251"/>
    </location>
</feature>
<proteinExistence type="predicted"/>
<accession>A0A9W8KUH4</accession>
<evidence type="ECO:0000313" key="3">
    <source>
        <dbReference type="Proteomes" id="UP001151518"/>
    </source>
</evidence>
<sequence length="410" mass="44515">MNVNNQDKSVHIIFRYPFKRPDGFQPPRIKPAIEEWCLEEQVWRCLLALPGPDSPEDILAELEQDQVTFDWELLASTLQVSLDEVFQAASNLFAQHLGRSLNLVEDSIQFTSNKQLHIDSVDRIASDGGTFHTSSAPVGIHSAGNELKVDVSLQEVHNSEPPAGTASVVRKRRSSLSLDLSPDASDFDRAGLRSVESLGGEGAEDGSVSPVVNLNIATPDGTSDGQQSGGKNDSQIACQEDSDRSMQTASVKEPNILSVTSDMMGSQQVHRNASPPANDKTTRIAASYSRDDDQVMRQSMLAEAMGSRLQPAEYGRNHHASSNSVPQRQRQQQQVLPPRFQSATSTYSSSSGRVQNADSMASSSSFSDLSSSSLTESAMQDALISEAMNASTAMSSILGSRVFPWSRKKK</sequence>
<reference evidence="2" key="1">
    <citation type="submission" date="2022-07" db="EMBL/GenBank/DDBJ databases">
        <title>Phylogenomic reconstructions and comparative analyses of Kickxellomycotina fungi.</title>
        <authorList>
            <person name="Reynolds N.K."/>
            <person name="Stajich J.E."/>
            <person name="Barry K."/>
            <person name="Grigoriev I.V."/>
            <person name="Crous P."/>
            <person name="Smith M.E."/>
        </authorList>
    </citation>
    <scope>NUCLEOTIDE SEQUENCE</scope>
    <source>
        <strain evidence="2">NRRL 3115</strain>
    </source>
</reference>
<name>A0A9W8KUH4_9FUNG</name>
<feature type="region of interest" description="Disordered" evidence="1">
    <location>
        <begin position="314"/>
        <end position="372"/>
    </location>
</feature>